<name>A0A2G8S7H5_9APHY</name>
<proteinExistence type="predicted"/>
<sequence length="136" mass="14819">MRFAVLAILAAAGLVASAPPCFHQEPSLCHTERARTDYHQIETPTAQSSVGSSFAFKFVDTTRNPGDTSHLQLGLWNISYRGDLGSVHFSTADHTTATATVSVPHQFHNGPYALVVQEIDNGNMIYQGDVIVEFSR</sequence>
<evidence type="ECO:0000313" key="3">
    <source>
        <dbReference type="Proteomes" id="UP000230002"/>
    </source>
</evidence>
<feature type="signal peptide" evidence="1">
    <location>
        <begin position="1"/>
        <end position="17"/>
    </location>
</feature>
<evidence type="ECO:0000256" key="1">
    <source>
        <dbReference type="SAM" id="SignalP"/>
    </source>
</evidence>
<keyword evidence="3" id="KW-1185">Reference proteome</keyword>
<protein>
    <submittedName>
        <fullName evidence="2">Uncharacterized protein</fullName>
    </submittedName>
</protein>
<gene>
    <name evidence="2" type="ORF">GSI_08162</name>
</gene>
<comment type="caution">
    <text evidence="2">The sequence shown here is derived from an EMBL/GenBank/DDBJ whole genome shotgun (WGS) entry which is preliminary data.</text>
</comment>
<dbReference type="AlphaFoldDB" id="A0A2G8S7H5"/>
<evidence type="ECO:0000313" key="2">
    <source>
        <dbReference type="EMBL" id="PIL29723.1"/>
    </source>
</evidence>
<organism evidence="2 3">
    <name type="scientific">Ganoderma sinense ZZ0214-1</name>
    <dbReference type="NCBI Taxonomy" id="1077348"/>
    <lineage>
        <taxon>Eukaryota</taxon>
        <taxon>Fungi</taxon>
        <taxon>Dikarya</taxon>
        <taxon>Basidiomycota</taxon>
        <taxon>Agaricomycotina</taxon>
        <taxon>Agaricomycetes</taxon>
        <taxon>Polyporales</taxon>
        <taxon>Polyporaceae</taxon>
        <taxon>Ganoderma</taxon>
    </lineage>
</organism>
<keyword evidence="1" id="KW-0732">Signal</keyword>
<reference evidence="2 3" key="1">
    <citation type="journal article" date="2015" name="Sci. Rep.">
        <title>Chromosome-level genome map provides insights into diverse defense mechanisms in the medicinal fungus Ganoderma sinense.</title>
        <authorList>
            <person name="Zhu Y."/>
            <person name="Xu J."/>
            <person name="Sun C."/>
            <person name="Zhou S."/>
            <person name="Xu H."/>
            <person name="Nelson D.R."/>
            <person name="Qian J."/>
            <person name="Song J."/>
            <person name="Luo H."/>
            <person name="Xiang L."/>
            <person name="Li Y."/>
            <person name="Xu Z."/>
            <person name="Ji A."/>
            <person name="Wang L."/>
            <person name="Lu S."/>
            <person name="Hayward A."/>
            <person name="Sun W."/>
            <person name="Li X."/>
            <person name="Schwartz D.C."/>
            <person name="Wang Y."/>
            <person name="Chen S."/>
        </authorList>
    </citation>
    <scope>NUCLEOTIDE SEQUENCE [LARGE SCALE GENOMIC DNA]</scope>
    <source>
        <strain evidence="2 3">ZZ0214-1</strain>
    </source>
</reference>
<dbReference type="EMBL" id="AYKW01000019">
    <property type="protein sequence ID" value="PIL29723.1"/>
    <property type="molecule type" value="Genomic_DNA"/>
</dbReference>
<feature type="chain" id="PRO_5013822637" evidence="1">
    <location>
        <begin position="18"/>
        <end position="136"/>
    </location>
</feature>
<dbReference type="Proteomes" id="UP000230002">
    <property type="component" value="Unassembled WGS sequence"/>
</dbReference>
<accession>A0A2G8S7H5</accession>